<evidence type="ECO:0000256" key="9">
    <source>
        <dbReference type="ARBA" id="ARBA00025198"/>
    </source>
</evidence>
<gene>
    <name evidence="12" type="primary">atpF</name>
    <name evidence="16" type="ORF">SAMN02745161_1587</name>
</gene>
<dbReference type="OrthoDB" id="5471016at2"/>
<dbReference type="PANTHER" id="PTHR34264:SF3">
    <property type="entry name" value="ATP SYNTHASE SUBUNIT B, CHLOROPLASTIC"/>
    <property type="match status" value="1"/>
</dbReference>
<keyword evidence="7 12" id="KW-0472">Membrane</keyword>
<feature type="chain" id="PRO_5013042947" description="ATP synthase subunit b" evidence="15">
    <location>
        <begin position="24"/>
        <end position="187"/>
    </location>
</feature>
<evidence type="ECO:0000256" key="2">
    <source>
        <dbReference type="ARBA" id="ARBA00022547"/>
    </source>
</evidence>
<dbReference type="GO" id="GO:0012505">
    <property type="term" value="C:endomembrane system"/>
    <property type="evidence" value="ECO:0007669"/>
    <property type="project" value="UniProtKB-SubCell"/>
</dbReference>
<dbReference type="GO" id="GO:0045259">
    <property type="term" value="C:proton-transporting ATP synthase complex"/>
    <property type="evidence" value="ECO:0007669"/>
    <property type="project" value="UniProtKB-KW"/>
</dbReference>
<comment type="function">
    <text evidence="10">Component of the F(0) channel, it forms part of the peripheral stalk, linking F(1) to F(0). The b'-subunit is a diverged and duplicated form of b found in plants and photosynthetic bacteria.</text>
</comment>
<accession>A0A1N6FYQ2</accession>
<feature type="signal peptide" evidence="15">
    <location>
        <begin position="1"/>
        <end position="23"/>
    </location>
</feature>
<comment type="similarity">
    <text evidence="12 13">Belongs to the ATPase B chain family.</text>
</comment>
<dbReference type="InterPro" id="IPR002146">
    <property type="entry name" value="ATP_synth_b/b'su_bac/chlpt"/>
</dbReference>
<proteinExistence type="inferred from homology"/>
<evidence type="ECO:0000256" key="11">
    <source>
        <dbReference type="ARBA" id="ARBA00037847"/>
    </source>
</evidence>
<keyword evidence="4 12" id="KW-0375">Hydrogen ion transport</keyword>
<evidence type="ECO:0000256" key="8">
    <source>
        <dbReference type="ARBA" id="ARBA00023310"/>
    </source>
</evidence>
<evidence type="ECO:0000256" key="15">
    <source>
        <dbReference type="SAM" id="SignalP"/>
    </source>
</evidence>
<comment type="subunit">
    <text evidence="12">F-type ATPases have 2 components, F(1) - the catalytic core - and F(0) - the membrane proton channel. F(1) has five subunits: alpha(3), beta(3), gamma(1), delta(1), epsilon(1). F(0) has three main subunits: a(1), b(2) and c(10-14). The alpha and beta chains form an alternating ring which encloses part of the gamma chain. F(1) is attached to F(0) by a central stalk formed by the gamma and epsilon chains, while a peripheral stalk is formed by the delta and b chains.</text>
</comment>
<evidence type="ECO:0000256" key="5">
    <source>
        <dbReference type="ARBA" id="ARBA00022989"/>
    </source>
</evidence>
<feature type="transmembrane region" description="Helical" evidence="12">
    <location>
        <begin position="35"/>
        <end position="54"/>
    </location>
</feature>
<evidence type="ECO:0000256" key="4">
    <source>
        <dbReference type="ARBA" id="ARBA00022781"/>
    </source>
</evidence>
<comment type="function">
    <text evidence="9 12">F(1)F(0) ATP synthase produces ATP from ADP in the presence of a proton or sodium gradient. F-type ATPases consist of two structural domains, F(1) containing the extramembraneous catalytic core and F(0) containing the membrane proton channel, linked together by a central stalk and a peripheral stalk. During catalysis, ATP synthesis in the catalytic domain of F(1) is coupled via a rotary mechanism of the central stalk subunits to proton translocation.</text>
</comment>
<dbReference type="PANTHER" id="PTHR34264">
    <property type="entry name" value="ATP SYNTHASE SUBUNIT B, CHLOROPLASTIC"/>
    <property type="match status" value="1"/>
</dbReference>
<dbReference type="GO" id="GO:0046933">
    <property type="term" value="F:proton-transporting ATP synthase activity, rotational mechanism"/>
    <property type="evidence" value="ECO:0007669"/>
    <property type="project" value="UniProtKB-UniRule"/>
</dbReference>
<evidence type="ECO:0000313" key="16">
    <source>
        <dbReference type="EMBL" id="SIO00393.1"/>
    </source>
</evidence>
<dbReference type="CDD" id="cd06503">
    <property type="entry name" value="ATP-synt_Fo_b"/>
    <property type="match status" value="1"/>
</dbReference>
<keyword evidence="2 12" id="KW-0138">CF(0)</keyword>
<comment type="subcellular location">
    <subcellularLocation>
        <location evidence="12">Cell membrane</location>
        <topology evidence="12">Single-pass membrane protein</topology>
    </subcellularLocation>
    <subcellularLocation>
        <location evidence="11">Endomembrane system</location>
        <topology evidence="11">Single-pass membrane protein</topology>
    </subcellularLocation>
</comment>
<name>A0A1N6FYQ2_9BACT</name>
<evidence type="ECO:0000256" key="3">
    <source>
        <dbReference type="ARBA" id="ARBA00022692"/>
    </source>
</evidence>
<keyword evidence="15" id="KW-0732">Signal</keyword>
<dbReference type="Proteomes" id="UP000184694">
    <property type="component" value="Unassembled WGS sequence"/>
</dbReference>
<feature type="coiled-coil region" evidence="14">
    <location>
        <begin position="72"/>
        <end position="165"/>
    </location>
</feature>
<evidence type="ECO:0000256" key="6">
    <source>
        <dbReference type="ARBA" id="ARBA00023065"/>
    </source>
</evidence>
<sequence>MNKLRTIVGASTLVLLMAGTAFAQSDGHGLPWDNFAYRVITLAVVLGVIWYAAGSKIKSFFKGRSTGIEEELISLESRKADAKAKLAEVEQRIANMDAEAQSILDEYRKQGEAARAAIIERAEKSAVQITEQAGKAAENEVKQAMEQMREEMADLVAEAAEQMIAKKLDKKGHEALIDKYLTKVVLS</sequence>
<evidence type="ECO:0000256" key="13">
    <source>
        <dbReference type="RuleBase" id="RU003848"/>
    </source>
</evidence>
<evidence type="ECO:0000256" key="14">
    <source>
        <dbReference type="SAM" id="Coils"/>
    </source>
</evidence>
<keyword evidence="6 12" id="KW-0406">Ion transport</keyword>
<dbReference type="STRING" id="1121457.SAMN02745161_1587"/>
<keyword evidence="5 12" id="KW-1133">Transmembrane helix</keyword>
<dbReference type="Pfam" id="PF00430">
    <property type="entry name" value="ATP-synt_B"/>
    <property type="match status" value="1"/>
</dbReference>
<dbReference type="HAMAP" id="MF_01398">
    <property type="entry name" value="ATP_synth_b_bprime"/>
    <property type="match status" value="1"/>
</dbReference>
<evidence type="ECO:0000256" key="1">
    <source>
        <dbReference type="ARBA" id="ARBA00022448"/>
    </source>
</evidence>
<keyword evidence="1 12" id="KW-0813">Transport</keyword>
<evidence type="ECO:0000256" key="7">
    <source>
        <dbReference type="ARBA" id="ARBA00023136"/>
    </source>
</evidence>
<dbReference type="AlphaFoldDB" id="A0A1N6FYQ2"/>
<keyword evidence="17" id="KW-1185">Reference proteome</keyword>
<organism evidence="16 17">
    <name type="scientific">Halodesulfovibrio marinisediminis DSM 17456</name>
    <dbReference type="NCBI Taxonomy" id="1121457"/>
    <lineage>
        <taxon>Bacteria</taxon>
        <taxon>Pseudomonadati</taxon>
        <taxon>Thermodesulfobacteriota</taxon>
        <taxon>Desulfovibrionia</taxon>
        <taxon>Desulfovibrionales</taxon>
        <taxon>Desulfovibrionaceae</taxon>
        <taxon>Halodesulfovibrio</taxon>
    </lineage>
</organism>
<dbReference type="GO" id="GO:0005886">
    <property type="term" value="C:plasma membrane"/>
    <property type="evidence" value="ECO:0007669"/>
    <property type="project" value="UniProtKB-SubCell"/>
</dbReference>
<dbReference type="RefSeq" id="WP_139296762.1">
    <property type="nucleotide sequence ID" value="NZ_FSRG01000004.1"/>
</dbReference>
<dbReference type="EMBL" id="FSRG01000004">
    <property type="protein sequence ID" value="SIO00393.1"/>
    <property type="molecule type" value="Genomic_DNA"/>
</dbReference>
<evidence type="ECO:0000256" key="12">
    <source>
        <dbReference type="HAMAP-Rule" id="MF_01398"/>
    </source>
</evidence>
<keyword evidence="12" id="KW-1003">Cell membrane</keyword>
<reference evidence="17" key="1">
    <citation type="submission" date="2016-11" db="EMBL/GenBank/DDBJ databases">
        <authorList>
            <person name="Varghese N."/>
            <person name="Submissions S."/>
        </authorList>
    </citation>
    <scope>NUCLEOTIDE SEQUENCE [LARGE SCALE GENOMIC DNA]</scope>
    <source>
        <strain evidence="17">DSM 17456</strain>
    </source>
</reference>
<evidence type="ECO:0000256" key="10">
    <source>
        <dbReference type="ARBA" id="ARBA00025614"/>
    </source>
</evidence>
<keyword evidence="8 12" id="KW-0066">ATP synthesis</keyword>
<keyword evidence="3 12" id="KW-0812">Transmembrane</keyword>
<protein>
    <recommendedName>
        <fullName evidence="12">ATP synthase subunit b</fullName>
    </recommendedName>
    <alternativeName>
        <fullName evidence="12">ATP synthase F(0) sector subunit b</fullName>
    </alternativeName>
    <alternativeName>
        <fullName evidence="12">ATPase subunit I</fullName>
    </alternativeName>
    <alternativeName>
        <fullName evidence="12">F-type ATPase subunit b</fullName>
        <shortName evidence="12">F-ATPase subunit b</shortName>
    </alternativeName>
</protein>
<keyword evidence="14" id="KW-0175">Coiled coil</keyword>
<evidence type="ECO:0000313" key="17">
    <source>
        <dbReference type="Proteomes" id="UP000184694"/>
    </source>
</evidence>